<evidence type="ECO:0000313" key="2">
    <source>
        <dbReference type="Proteomes" id="UP000789524"/>
    </source>
</evidence>
<dbReference type="EMBL" id="CAKASE010000045">
    <property type="protein sequence ID" value="CAG9560791.1"/>
    <property type="molecule type" value="Genomic_DNA"/>
</dbReference>
<keyword evidence="2" id="KW-1185">Reference proteome</keyword>
<evidence type="ECO:0000313" key="1">
    <source>
        <dbReference type="EMBL" id="CAG9560791.1"/>
    </source>
</evidence>
<reference evidence="1" key="1">
    <citation type="submission" date="2021-09" db="EMBL/GenBank/DDBJ databases">
        <authorList>
            <person name="Martin H S."/>
        </authorList>
    </citation>
    <scope>NUCLEOTIDE SEQUENCE</scope>
</reference>
<dbReference type="Proteomes" id="UP000789524">
    <property type="component" value="Unassembled WGS sequence"/>
</dbReference>
<proteinExistence type="predicted"/>
<protein>
    <submittedName>
        <fullName evidence="1">(African queen) hypothetical protein</fullName>
    </submittedName>
</protein>
<dbReference type="AlphaFoldDB" id="A0A8J2QHT9"/>
<organism evidence="1 2">
    <name type="scientific">Danaus chrysippus</name>
    <name type="common">African queen</name>
    <dbReference type="NCBI Taxonomy" id="151541"/>
    <lineage>
        <taxon>Eukaryota</taxon>
        <taxon>Metazoa</taxon>
        <taxon>Ecdysozoa</taxon>
        <taxon>Arthropoda</taxon>
        <taxon>Hexapoda</taxon>
        <taxon>Insecta</taxon>
        <taxon>Pterygota</taxon>
        <taxon>Neoptera</taxon>
        <taxon>Endopterygota</taxon>
        <taxon>Lepidoptera</taxon>
        <taxon>Glossata</taxon>
        <taxon>Ditrysia</taxon>
        <taxon>Papilionoidea</taxon>
        <taxon>Nymphalidae</taxon>
        <taxon>Danainae</taxon>
        <taxon>Danaini</taxon>
        <taxon>Danaina</taxon>
        <taxon>Danaus</taxon>
        <taxon>Anosia</taxon>
    </lineage>
</organism>
<gene>
    <name evidence="1" type="ORF">DCHRY22_LOCUS2394</name>
</gene>
<sequence length="100" mass="10922">MNDTKLYESIQKLSNAGCKLEAAAHAPPIYSRLNSQRPVLVRARSNCDQISILLCNELNPFEGAFHVVRIRAASVASRSSAAADVSLRIQHLIGKVSNFT</sequence>
<accession>A0A8J2QHT9</accession>
<name>A0A8J2QHT9_9NEOP</name>
<comment type="caution">
    <text evidence="1">The sequence shown here is derived from an EMBL/GenBank/DDBJ whole genome shotgun (WGS) entry which is preliminary data.</text>
</comment>